<dbReference type="GO" id="GO:0015036">
    <property type="term" value="F:disulfide oxidoreductase activity"/>
    <property type="evidence" value="ECO:0007669"/>
    <property type="project" value="UniProtKB-ARBA"/>
</dbReference>
<evidence type="ECO:0000256" key="4">
    <source>
        <dbReference type="ARBA" id="ARBA00023284"/>
    </source>
</evidence>
<keyword evidence="3" id="KW-1015">Disulfide bond</keyword>
<dbReference type="GO" id="GO:0030313">
    <property type="term" value="C:cell envelope"/>
    <property type="evidence" value="ECO:0007669"/>
    <property type="project" value="UniProtKB-SubCell"/>
</dbReference>
<dbReference type="InterPro" id="IPR013766">
    <property type="entry name" value="Thioredoxin_domain"/>
</dbReference>
<keyword evidence="2" id="KW-0201">Cytochrome c-type biogenesis</keyword>
<proteinExistence type="predicted"/>
<dbReference type="RefSeq" id="WP_176570211.1">
    <property type="nucleotide sequence ID" value="NZ_CP056030.1"/>
</dbReference>
<evidence type="ECO:0000259" key="6">
    <source>
        <dbReference type="PROSITE" id="PS51352"/>
    </source>
</evidence>
<dbReference type="PROSITE" id="PS51352">
    <property type="entry name" value="THIOREDOXIN_2"/>
    <property type="match status" value="1"/>
</dbReference>
<dbReference type="Gene3D" id="3.40.30.10">
    <property type="entry name" value="Glutaredoxin"/>
    <property type="match status" value="1"/>
</dbReference>
<name>A0A7D5D624_9PSED</name>
<evidence type="ECO:0000313" key="8">
    <source>
        <dbReference type="Proteomes" id="UP000509568"/>
    </source>
</evidence>
<evidence type="ECO:0000313" key="7">
    <source>
        <dbReference type="EMBL" id="QKZ03820.1"/>
    </source>
</evidence>
<evidence type="ECO:0000256" key="1">
    <source>
        <dbReference type="ARBA" id="ARBA00004196"/>
    </source>
</evidence>
<dbReference type="PANTHER" id="PTHR42852:SF6">
    <property type="entry name" value="THIOL:DISULFIDE INTERCHANGE PROTEIN DSBE"/>
    <property type="match status" value="1"/>
</dbReference>
<feature type="domain" description="Thioredoxin" evidence="6">
    <location>
        <begin position="131"/>
        <end position="268"/>
    </location>
</feature>
<feature type="transmembrane region" description="Helical" evidence="5">
    <location>
        <begin position="44"/>
        <end position="69"/>
    </location>
</feature>
<dbReference type="KEGG" id="pez:HWQ56_08505"/>
<keyword evidence="8" id="KW-1185">Reference proteome</keyword>
<dbReference type="InterPro" id="IPR050553">
    <property type="entry name" value="Thioredoxin_ResA/DsbE_sf"/>
</dbReference>
<evidence type="ECO:0000256" key="2">
    <source>
        <dbReference type="ARBA" id="ARBA00022748"/>
    </source>
</evidence>
<dbReference type="GO" id="GO:0008961">
    <property type="term" value="F:phosphatidylglycerol-prolipoprotein diacylglyceryl transferase activity"/>
    <property type="evidence" value="ECO:0007669"/>
    <property type="project" value="InterPro"/>
</dbReference>
<dbReference type="Proteomes" id="UP000509568">
    <property type="component" value="Chromosome"/>
</dbReference>
<dbReference type="CDD" id="cd02966">
    <property type="entry name" value="TlpA_like_family"/>
    <property type="match status" value="1"/>
</dbReference>
<feature type="transmembrane region" description="Helical" evidence="5">
    <location>
        <begin position="110"/>
        <end position="128"/>
    </location>
</feature>
<keyword evidence="4" id="KW-0676">Redox-active center</keyword>
<feature type="transmembrane region" description="Helical" evidence="5">
    <location>
        <begin position="6"/>
        <end position="32"/>
    </location>
</feature>
<keyword evidence="5" id="KW-0472">Membrane</keyword>
<dbReference type="PROSITE" id="PS00194">
    <property type="entry name" value="THIOREDOXIN_1"/>
    <property type="match status" value="1"/>
</dbReference>
<feature type="transmembrane region" description="Helical" evidence="5">
    <location>
        <begin position="81"/>
        <end position="98"/>
    </location>
</feature>
<evidence type="ECO:0000256" key="5">
    <source>
        <dbReference type="SAM" id="Phobius"/>
    </source>
</evidence>
<dbReference type="Pfam" id="PF01790">
    <property type="entry name" value="LGT"/>
    <property type="match status" value="1"/>
</dbReference>
<keyword evidence="5" id="KW-1133">Transmembrane helix</keyword>
<dbReference type="PANTHER" id="PTHR42852">
    <property type="entry name" value="THIOL:DISULFIDE INTERCHANGE PROTEIN DSBE"/>
    <property type="match status" value="1"/>
</dbReference>
<dbReference type="EMBL" id="CP056030">
    <property type="protein sequence ID" value="QKZ03820.1"/>
    <property type="molecule type" value="Genomic_DNA"/>
</dbReference>
<sequence>MLSFGFGPFVLAINHLIMLAALAIALASGWWLARRRAAPNPEAILFRGFLLGLLGARVAFVASYAHQYLATPWQIIDLRDGGFLLMPGLLVLAAYLAWRGWRDAPSRVPLTAAMAAGLVFWGAAHWAVDQHQAGQPMPSTVLHDALGDPVALPGTDSRPMVVNLWASWCPPCRRELPVLLQAQAQHPDIRFVFLNQGELPQTVSNFVATTGLAPSHVLYDPDSQWGRQLGAAALPTTLFYSASGHLLGSHLGELSAASLADGLKVFGSATPLQSASKEEASPFE</sequence>
<dbReference type="GO" id="GO:0005886">
    <property type="term" value="C:plasma membrane"/>
    <property type="evidence" value="ECO:0007669"/>
    <property type="project" value="InterPro"/>
</dbReference>
<dbReference type="InterPro" id="IPR017937">
    <property type="entry name" value="Thioredoxin_CS"/>
</dbReference>
<dbReference type="AlphaFoldDB" id="A0A7D5D624"/>
<accession>A0A7D5D624</accession>
<protein>
    <submittedName>
        <fullName evidence="7">TlpA family protein disulfide reductase</fullName>
    </submittedName>
</protein>
<dbReference type="GO" id="GO:0017004">
    <property type="term" value="P:cytochrome complex assembly"/>
    <property type="evidence" value="ECO:0007669"/>
    <property type="project" value="UniProtKB-KW"/>
</dbReference>
<organism evidence="7 8">
    <name type="scientific">Pseudomonas eucalypticola</name>
    <dbReference type="NCBI Taxonomy" id="2599595"/>
    <lineage>
        <taxon>Bacteria</taxon>
        <taxon>Pseudomonadati</taxon>
        <taxon>Pseudomonadota</taxon>
        <taxon>Gammaproteobacteria</taxon>
        <taxon>Pseudomonadales</taxon>
        <taxon>Pseudomonadaceae</taxon>
        <taxon>Pseudomonas</taxon>
    </lineage>
</organism>
<dbReference type="InterPro" id="IPR001640">
    <property type="entry name" value="Lgt"/>
</dbReference>
<dbReference type="InterPro" id="IPR036249">
    <property type="entry name" value="Thioredoxin-like_sf"/>
</dbReference>
<reference evidence="7 8" key="1">
    <citation type="submission" date="2020-06" db="EMBL/GenBank/DDBJ databases">
        <title>Pseudomonas eucalypticola sp. nov., an endophyte of Eucalyptus dunnii leaves with biocontrol ability of eucalyptus leaf blight.</title>
        <authorList>
            <person name="Liu Y."/>
            <person name="Song Z."/>
            <person name="Zeng H."/>
            <person name="Lu M."/>
            <person name="Wang X."/>
            <person name="Lian X."/>
            <person name="Zhang Q."/>
        </authorList>
    </citation>
    <scope>NUCLEOTIDE SEQUENCE [LARGE SCALE GENOMIC DNA]</scope>
    <source>
        <strain evidence="7 8">NP-1</strain>
    </source>
</reference>
<keyword evidence="5" id="KW-0812">Transmembrane</keyword>
<dbReference type="InterPro" id="IPR013740">
    <property type="entry name" value="Redoxin"/>
</dbReference>
<comment type="subcellular location">
    <subcellularLocation>
        <location evidence="1">Cell envelope</location>
    </subcellularLocation>
</comment>
<dbReference type="GO" id="GO:0042158">
    <property type="term" value="P:lipoprotein biosynthetic process"/>
    <property type="evidence" value="ECO:0007669"/>
    <property type="project" value="InterPro"/>
</dbReference>
<gene>
    <name evidence="7" type="ORF">HWQ56_08505</name>
</gene>
<dbReference type="Pfam" id="PF08534">
    <property type="entry name" value="Redoxin"/>
    <property type="match status" value="1"/>
</dbReference>
<dbReference type="SUPFAM" id="SSF52833">
    <property type="entry name" value="Thioredoxin-like"/>
    <property type="match status" value="1"/>
</dbReference>
<evidence type="ECO:0000256" key="3">
    <source>
        <dbReference type="ARBA" id="ARBA00023157"/>
    </source>
</evidence>